<protein>
    <submittedName>
        <fullName evidence="2">Uncharacterized protein</fullName>
    </submittedName>
</protein>
<evidence type="ECO:0000313" key="2">
    <source>
        <dbReference type="EMBL" id="WAR19705.1"/>
    </source>
</evidence>
<gene>
    <name evidence="2" type="ORF">MAR_001543</name>
</gene>
<organism evidence="2 3">
    <name type="scientific">Mya arenaria</name>
    <name type="common">Soft-shell clam</name>
    <dbReference type="NCBI Taxonomy" id="6604"/>
    <lineage>
        <taxon>Eukaryota</taxon>
        <taxon>Metazoa</taxon>
        <taxon>Spiralia</taxon>
        <taxon>Lophotrochozoa</taxon>
        <taxon>Mollusca</taxon>
        <taxon>Bivalvia</taxon>
        <taxon>Autobranchia</taxon>
        <taxon>Heteroconchia</taxon>
        <taxon>Euheterodonta</taxon>
        <taxon>Imparidentia</taxon>
        <taxon>Neoheterodontei</taxon>
        <taxon>Myida</taxon>
        <taxon>Myoidea</taxon>
        <taxon>Myidae</taxon>
        <taxon>Mya</taxon>
    </lineage>
</organism>
<keyword evidence="1" id="KW-0175">Coiled coil</keyword>
<dbReference type="Proteomes" id="UP001164746">
    <property type="component" value="Chromosome 11"/>
</dbReference>
<feature type="coiled-coil region" evidence="1">
    <location>
        <begin position="28"/>
        <end position="55"/>
    </location>
</feature>
<dbReference type="EMBL" id="CP111022">
    <property type="protein sequence ID" value="WAR19705.1"/>
    <property type="molecule type" value="Genomic_DNA"/>
</dbReference>
<accession>A0ABY7FC46</accession>
<sequence length="108" mass="12433">LVSCLLNIALGQSVNEDNVRSKPFEERLSRLEELVDIQSQTIAELREDNTNLRETCLNSALALESPHLSRRYSYEQVAFYAYLSQGKCYNVHETFIFDIEASVWNICV</sequence>
<reference evidence="2" key="1">
    <citation type="submission" date="2022-11" db="EMBL/GenBank/DDBJ databases">
        <title>Centuries of genome instability and evolution in soft-shell clam transmissible cancer (bioRxiv).</title>
        <authorList>
            <person name="Hart S.F.M."/>
            <person name="Yonemitsu M.A."/>
            <person name="Giersch R.M."/>
            <person name="Beal B.F."/>
            <person name="Arriagada G."/>
            <person name="Davis B.W."/>
            <person name="Ostrander E.A."/>
            <person name="Goff S.P."/>
            <person name="Metzger M.J."/>
        </authorList>
    </citation>
    <scope>NUCLEOTIDE SEQUENCE</scope>
    <source>
        <strain evidence="2">MELC-2E11</strain>
        <tissue evidence="2">Siphon/mantle</tissue>
    </source>
</reference>
<feature type="non-terminal residue" evidence="2">
    <location>
        <position position="108"/>
    </location>
</feature>
<evidence type="ECO:0000313" key="3">
    <source>
        <dbReference type="Proteomes" id="UP001164746"/>
    </source>
</evidence>
<evidence type="ECO:0000256" key="1">
    <source>
        <dbReference type="SAM" id="Coils"/>
    </source>
</evidence>
<name>A0ABY7FC46_MYAAR</name>
<keyword evidence="3" id="KW-1185">Reference proteome</keyword>
<proteinExistence type="predicted"/>